<reference evidence="4" key="3">
    <citation type="submission" date="2020-12" db="UniProtKB">
        <authorList>
            <consortium name="WormBaseParasite"/>
        </authorList>
    </citation>
    <scope>IDENTIFICATION</scope>
</reference>
<dbReference type="EMBL" id="LN609528">
    <property type="protein sequence ID" value="CEF61910.1"/>
    <property type="molecule type" value="Genomic_DNA"/>
</dbReference>
<reference evidence="3" key="1">
    <citation type="submission" date="2014-09" db="EMBL/GenBank/DDBJ databases">
        <authorList>
            <person name="Martin A.A."/>
        </authorList>
    </citation>
    <scope>NUCLEOTIDE SEQUENCE</scope>
    <source>
        <strain evidence="3">ED321</strain>
    </source>
</reference>
<evidence type="ECO:0000313" key="3">
    <source>
        <dbReference type="Proteomes" id="UP000035682"/>
    </source>
</evidence>
<evidence type="ECO:0000256" key="1">
    <source>
        <dbReference type="SAM" id="Phobius"/>
    </source>
</evidence>
<reference evidence="2" key="2">
    <citation type="submission" date="2014-09" db="EMBL/GenBank/DDBJ databases">
        <authorList>
            <person name="Aslett A.Martin."/>
        </authorList>
    </citation>
    <scope>NUCLEOTIDE SEQUENCE</scope>
    <source>
        <strain evidence="2">ED321 Heterogonic</strain>
    </source>
</reference>
<keyword evidence="1" id="KW-0472">Membrane</keyword>
<keyword evidence="3" id="KW-1185">Reference proteome</keyword>
<dbReference type="RefSeq" id="XP_024501112.1">
    <property type="nucleotide sequence ID" value="XM_024646989.1"/>
</dbReference>
<dbReference type="Proteomes" id="UP000035682">
    <property type="component" value="Unplaced"/>
</dbReference>
<keyword evidence="1" id="KW-1133">Transmembrane helix</keyword>
<dbReference type="GeneID" id="36374275"/>
<feature type="transmembrane region" description="Helical" evidence="1">
    <location>
        <begin position="60"/>
        <end position="81"/>
    </location>
</feature>
<gene>
    <name evidence="2 4 5" type="ORF">SRAE_1000018600</name>
</gene>
<proteinExistence type="predicted"/>
<evidence type="ECO:0000313" key="5">
    <source>
        <dbReference type="WormBase" id="SRAE_1000018600"/>
    </source>
</evidence>
<name>A0A090KWM2_STRRB</name>
<dbReference type="CTD" id="36374275"/>
<protein>
    <submittedName>
        <fullName evidence="4">7TM GPCR, serpentine receptor class e (Sre) family-containing protein</fullName>
    </submittedName>
</protein>
<dbReference type="WormBase" id="SRAE_1000018600">
    <property type="protein sequence ID" value="SRP10920"/>
    <property type="gene ID" value="WBGene00256780"/>
</dbReference>
<keyword evidence="1" id="KW-0812">Transmembrane</keyword>
<organism evidence="2">
    <name type="scientific">Strongyloides ratti</name>
    <name type="common">Parasitic roundworm</name>
    <dbReference type="NCBI Taxonomy" id="34506"/>
    <lineage>
        <taxon>Eukaryota</taxon>
        <taxon>Metazoa</taxon>
        <taxon>Ecdysozoa</taxon>
        <taxon>Nematoda</taxon>
        <taxon>Chromadorea</taxon>
        <taxon>Rhabditida</taxon>
        <taxon>Tylenchina</taxon>
        <taxon>Panagrolaimomorpha</taxon>
        <taxon>Strongyloidoidea</taxon>
        <taxon>Strongyloididae</taxon>
        <taxon>Strongyloides</taxon>
    </lineage>
</organism>
<dbReference type="WBParaSite" id="SRAE_1000018600.1">
    <property type="protein sequence ID" value="SRAE_1000018600.1"/>
    <property type="gene ID" value="WBGene00256780"/>
</dbReference>
<sequence length="117" mass="13528">MAIIGRIFYLRTLTTSGNILKLEDVKLFLQAFFNYFAILILEICWGNWSYFTHNQIETTIIVNYLFIFICGSNTILGVIIISEIKSGIKKLLCQKIKILKKPTTIYPLYNNLTTIKV</sequence>
<evidence type="ECO:0000313" key="2">
    <source>
        <dbReference type="EMBL" id="CEF61910.1"/>
    </source>
</evidence>
<accession>A0A090KWM2</accession>
<dbReference type="AlphaFoldDB" id="A0A090KWM2"/>
<evidence type="ECO:0000313" key="4">
    <source>
        <dbReference type="WBParaSite" id="SRAE_1000018600.1"/>
    </source>
</evidence>
<feature type="transmembrane region" description="Helical" evidence="1">
    <location>
        <begin position="27"/>
        <end position="48"/>
    </location>
</feature>